<dbReference type="Proteomes" id="UP000095751">
    <property type="component" value="Unassembled WGS sequence"/>
</dbReference>
<dbReference type="KEGG" id="fcy:FRACYDRAFT_253173"/>
<accession>A0A1E7EMH2</accession>
<keyword evidence="2" id="KW-0472">Membrane</keyword>
<dbReference type="InParanoid" id="A0A1E7EMH2"/>
<evidence type="ECO:0000256" key="2">
    <source>
        <dbReference type="SAM" id="Phobius"/>
    </source>
</evidence>
<dbReference type="AlphaFoldDB" id="A0A1E7EMH2"/>
<keyword evidence="2" id="KW-0812">Transmembrane</keyword>
<name>A0A1E7EMH2_9STRA</name>
<gene>
    <name evidence="3" type="ORF">FRACYDRAFT_253173</name>
</gene>
<proteinExistence type="predicted"/>
<reference evidence="3 4" key="1">
    <citation type="submission" date="2016-09" db="EMBL/GenBank/DDBJ databases">
        <title>Extensive genetic diversity and differential bi-allelic expression allows diatom success in the polar Southern Ocean.</title>
        <authorList>
            <consortium name="DOE Joint Genome Institute"/>
            <person name="Mock T."/>
            <person name="Otillar R.P."/>
            <person name="Strauss J."/>
            <person name="Dupont C."/>
            <person name="Frickenhaus S."/>
            <person name="Maumus F."/>
            <person name="Mcmullan M."/>
            <person name="Sanges R."/>
            <person name="Schmutz J."/>
            <person name="Toseland A."/>
            <person name="Valas R."/>
            <person name="Veluchamy A."/>
            <person name="Ward B.J."/>
            <person name="Allen A."/>
            <person name="Barry K."/>
            <person name="Falciatore A."/>
            <person name="Ferrante M."/>
            <person name="Fortunato A.E."/>
            <person name="Gloeckner G."/>
            <person name="Gruber A."/>
            <person name="Hipkin R."/>
            <person name="Janech M."/>
            <person name="Kroth P."/>
            <person name="Leese F."/>
            <person name="Lindquist E."/>
            <person name="Lyon B.R."/>
            <person name="Martin J."/>
            <person name="Mayer C."/>
            <person name="Parker M."/>
            <person name="Quesneville H."/>
            <person name="Raymond J."/>
            <person name="Uhlig C."/>
            <person name="Valentin K.U."/>
            <person name="Worden A.Z."/>
            <person name="Armbrust E.V."/>
            <person name="Bowler C."/>
            <person name="Green B."/>
            <person name="Moulton V."/>
            <person name="Van Oosterhout C."/>
            <person name="Grigoriev I."/>
        </authorList>
    </citation>
    <scope>NUCLEOTIDE SEQUENCE [LARGE SCALE GENOMIC DNA]</scope>
    <source>
        <strain evidence="3 4">CCMP1102</strain>
    </source>
</reference>
<feature type="transmembrane region" description="Helical" evidence="2">
    <location>
        <begin position="44"/>
        <end position="65"/>
    </location>
</feature>
<keyword evidence="2" id="KW-1133">Transmembrane helix</keyword>
<dbReference type="OrthoDB" id="10250354at2759"/>
<evidence type="ECO:0000313" key="4">
    <source>
        <dbReference type="Proteomes" id="UP000095751"/>
    </source>
</evidence>
<evidence type="ECO:0000256" key="1">
    <source>
        <dbReference type="SAM" id="MobiDB-lite"/>
    </source>
</evidence>
<dbReference type="EMBL" id="KV784398">
    <property type="protein sequence ID" value="OEU06783.1"/>
    <property type="molecule type" value="Genomic_DNA"/>
</dbReference>
<sequence length="120" mass="13830">MWRKGMNHQQRGSGNFYGTGNLNNHRRPKPGLHVAMETLSNPRYMLYGVIGFGSVALLGSLMGGMSSKRPEYHHQEAMVEAWKNPATGRYEQPAPWDKNYQRLKPKLEMVPREKVCKRQM</sequence>
<keyword evidence="4" id="KW-1185">Reference proteome</keyword>
<organism evidence="3 4">
    <name type="scientific">Fragilariopsis cylindrus CCMP1102</name>
    <dbReference type="NCBI Taxonomy" id="635003"/>
    <lineage>
        <taxon>Eukaryota</taxon>
        <taxon>Sar</taxon>
        <taxon>Stramenopiles</taxon>
        <taxon>Ochrophyta</taxon>
        <taxon>Bacillariophyta</taxon>
        <taxon>Bacillariophyceae</taxon>
        <taxon>Bacillariophycidae</taxon>
        <taxon>Bacillariales</taxon>
        <taxon>Bacillariaceae</taxon>
        <taxon>Fragilariopsis</taxon>
    </lineage>
</organism>
<feature type="region of interest" description="Disordered" evidence="1">
    <location>
        <begin position="1"/>
        <end position="29"/>
    </location>
</feature>
<protein>
    <submittedName>
        <fullName evidence="3">Uncharacterized protein</fullName>
    </submittedName>
</protein>
<feature type="compositionally biased region" description="Polar residues" evidence="1">
    <location>
        <begin position="7"/>
        <end position="23"/>
    </location>
</feature>
<evidence type="ECO:0000313" key="3">
    <source>
        <dbReference type="EMBL" id="OEU06783.1"/>
    </source>
</evidence>